<dbReference type="PIRSF" id="PIRSF034285">
    <property type="entry name" value="UCP034285"/>
    <property type="match status" value="1"/>
</dbReference>
<dbReference type="Gene3D" id="3.40.50.300">
    <property type="entry name" value="P-loop containing nucleotide triphosphate hydrolases"/>
    <property type="match status" value="1"/>
</dbReference>
<dbReference type="InterPro" id="IPR017026">
    <property type="entry name" value="ImuA"/>
</dbReference>
<protein>
    <recommendedName>
        <fullName evidence="4">RecA protein-like protein</fullName>
    </recommendedName>
</protein>
<feature type="compositionally biased region" description="Basic residues" evidence="1">
    <location>
        <begin position="348"/>
        <end position="358"/>
    </location>
</feature>
<dbReference type="SUPFAM" id="SSF52540">
    <property type="entry name" value="P-loop containing nucleoside triphosphate hydrolases"/>
    <property type="match status" value="1"/>
</dbReference>
<evidence type="ECO:0000256" key="1">
    <source>
        <dbReference type="SAM" id="MobiDB-lite"/>
    </source>
</evidence>
<organism evidence="2 3">
    <name type="scientific">Mesorhizobium plurifarium</name>
    <dbReference type="NCBI Taxonomy" id="69974"/>
    <lineage>
        <taxon>Bacteria</taxon>
        <taxon>Pseudomonadati</taxon>
        <taxon>Pseudomonadota</taxon>
        <taxon>Alphaproteobacteria</taxon>
        <taxon>Hyphomicrobiales</taxon>
        <taxon>Phyllobacteriaceae</taxon>
        <taxon>Mesorhizobium</taxon>
    </lineage>
</organism>
<evidence type="ECO:0008006" key="4">
    <source>
        <dbReference type="Google" id="ProtNLM"/>
    </source>
</evidence>
<dbReference type="EMBL" id="CCND01000051">
    <property type="protein sequence ID" value="CDX63332.1"/>
    <property type="molecule type" value="Genomic_DNA"/>
</dbReference>
<evidence type="ECO:0000313" key="3">
    <source>
        <dbReference type="Proteomes" id="UP000182888"/>
    </source>
</evidence>
<reference evidence="3" key="1">
    <citation type="submission" date="2014-08" db="EMBL/GenBank/DDBJ databases">
        <authorList>
            <person name="Edwards T."/>
        </authorList>
    </citation>
    <scope>NUCLEOTIDE SEQUENCE [LARGE SCALE GENOMIC DNA]</scope>
</reference>
<dbReference type="Proteomes" id="UP000182888">
    <property type="component" value="Unassembled WGS sequence"/>
</dbReference>
<sequence length="358" mass="37365">MLPEVNVMAMSAVARDTVFALRRQIAKIEGTLPERLQAPAPGVSGAIPGKVRSGFPSGIAENQISNNAAGSDMTLVRRGLAVASADAFLRTGIERLDTALGGGLPRAALSEIHGLETRDAGTVAGFALSLVSLILKERQGLPILWVGTAEIFHEAGLPYARGLHALFGIEPEQLLFSEAPKLLDALWIAEEAARMTAFAAVILEIRGSPQRLDLTATRRLHARAQNAGRPVLLLRQAGAADPTAAPVRLIVSAAPAASRETVAGPLAGSIGRPAFTVAIGKSRTALPGQFTLEWNPNEHAFAERTENSVAVVPASQRGADPAPASGAVLAFPALASPATGDQPSRQQHPAHRSPRRAG</sequence>
<dbReference type="AlphaFoldDB" id="A0A0K2W7U7"/>
<proteinExistence type="predicted"/>
<dbReference type="InterPro" id="IPR027417">
    <property type="entry name" value="P-loop_NTPase"/>
</dbReference>
<feature type="region of interest" description="Disordered" evidence="1">
    <location>
        <begin position="316"/>
        <end position="358"/>
    </location>
</feature>
<name>A0A0K2W7U7_MESPL</name>
<evidence type="ECO:0000313" key="2">
    <source>
        <dbReference type="EMBL" id="CDX63332.1"/>
    </source>
</evidence>
<accession>A0A0K2W7U7</accession>
<gene>
    <name evidence="2" type="ORF">MPL1032_80270</name>
</gene>